<dbReference type="PRINTS" id="PR00102">
    <property type="entry name" value="OTCASE"/>
</dbReference>
<dbReference type="RefSeq" id="WP_313833487.1">
    <property type="nucleotide sequence ID" value="NZ_JAQOUE010000001.1"/>
</dbReference>
<name>A0ABU3K9B7_9BACT</name>
<feature type="binding site" evidence="6">
    <location>
        <position position="126"/>
    </location>
    <ligand>
        <name>carbamoyl phosphate</name>
        <dbReference type="ChEBI" id="CHEBI:58228"/>
    </ligand>
</feature>
<keyword evidence="10" id="KW-1185">Reference proteome</keyword>
<dbReference type="PANTHER" id="PTHR45753:SF3">
    <property type="entry name" value="ORNITHINE TRANSCARBAMYLASE, MITOCHONDRIAL"/>
    <property type="match status" value="1"/>
</dbReference>
<dbReference type="PROSITE" id="PS00097">
    <property type="entry name" value="CARBAMOYLTRANSFERASE"/>
    <property type="match status" value="1"/>
</dbReference>
<dbReference type="Pfam" id="PF02729">
    <property type="entry name" value="OTCace_N"/>
    <property type="match status" value="1"/>
</dbReference>
<dbReference type="SUPFAM" id="SSF53671">
    <property type="entry name" value="Aspartate/ornithine carbamoyltransferase"/>
    <property type="match status" value="1"/>
</dbReference>
<evidence type="ECO:0000313" key="9">
    <source>
        <dbReference type="EMBL" id="MDT7043010.1"/>
    </source>
</evidence>
<dbReference type="Proteomes" id="UP001250932">
    <property type="component" value="Unassembled WGS sequence"/>
</dbReference>
<dbReference type="EC" id="2.1.3.3" evidence="3 6"/>
<dbReference type="EMBL" id="JAQOUE010000001">
    <property type="protein sequence ID" value="MDT7043010.1"/>
    <property type="molecule type" value="Genomic_DNA"/>
</dbReference>
<comment type="pathway">
    <text evidence="1">Amino-acid biosynthesis; L-arginine biosynthesis; L-arginine from L-ornithine and carbamoyl phosphate: step 1/3.</text>
</comment>
<protein>
    <recommendedName>
        <fullName evidence="3 6">Ornithine carbamoyltransferase</fullName>
        <shortName evidence="6">OTCase</shortName>
        <ecNumber evidence="3 6">2.1.3.3</ecNumber>
    </recommendedName>
</protein>
<dbReference type="Gene3D" id="3.40.50.1370">
    <property type="entry name" value="Aspartate/ornithine carbamoyltransferase"/>
    <property type="match status" value="2"/>
</dbReference>
<sequence>MTILGHSIPKTHHASSSNPSAIGLGKDFLTLGAIPRSDILRLLQIARELKAAPRPGRASQWLQGLTLGLIFEKPSTRTRVSFEAGMNQLGGQALFLSSENIQLSRGESLADTALVLSRYLDGLVIRTFEQSTIEEWARHATIPVINGLTDLCHPCQALADLMTILEKKGSFQGLKLAYLGDGNNIANSLIEAGAKVGMHVAVGCPPNYAPDPSIVEKSREEARETGATIDITVDPAEAALHADVLYTDVWTSMGQEEEQAQRLTALAPYQLNEALLARAKPEAMVLHCLPAHRGEEITEGVIDGQQSAVLDQAENRLHVQKAILTEWLGRPWS</sequence>
<evidence type="ECO:0000256" key="4">
    <source>
        <dbReference type="ARBA" id="ARBA00022679"/>
    </source>
</evidence>
<gene>
    <name evidence="9" type="primary">argF</name>
    <name evidence="9" type="ORF">PPG34_11650</name>
</gene>
<feature type="binding site" evidence="6">
    <location>
        <position position="248"/>
    </location>
    <ligand>
        <name>L-ornithine</name>
        <dbReference type="ChEBI" id="CHEBI:46911"/>
    </ligand>
</feature>
<comment type="similarity">
    <text evidence="2 6">Belongs to the aspartate/ornithine carbamoyltransferase superfamily. OTCase family.</text>
</comment>
<dbReference type="InterPro" id="IPR036901">
    <property type="entry name" value="Asp/Orn_carbamoylTrfase_sf"/>
</dbReference>
<feature type="binding site" evidence="6">
    <location>
        <begin position="288"/>
        <end position="289"/>
    </location>
    <ligand>
        <name>carbamoyl phosphate</name>
        <dbReference type="ChEBI" id="CHEBI:58228"/>
    </ligand>
</feature>
<keyword evidence="6" id="KW-0963">Cytoplasm</keyword>
<feature type="binding site" evidence="6">
    <location>
        <position position="316"/>
    </location>
    <ligand>
        <name>carbamoyl phosphate</name>
        <dbReference type="ChEBI" id="CHEBI:58228"/>
    </ligand>
</feature>
<dbReference type="NCBIfam" id="NF001986">
    <property type="entry name" value="PRK00779.1"/>
    <property type="match status" value="1"/>
</dbReference>
<feature type="domain" description="Aspartate/ornithine carbamoyltransferase carbamoyl-P binding" evidence="8">
    <location>
        <begin position="26"/>
        <end position="166"/>
    </location>
</feature>
<evidence type="ECO:0000256" key="3">
    <source>
        <dbReference type="ARBA" id="ARBA00013007"/>
    </source>
</evidence>
<feature type="binding site" evidence="6">
    <location>
        <begin position="75"/>
        <end position="78"/>
    </location>
    <ligand>
        <name>carbamoyl phosphate</name>
        <dbReference type="ChEBI" id="CHEBI:58228"/>
    </ligand>
</feature>
<evidence type="ECO:0000259" key="8">
    <source>
        <dbReference type="Pfam" id="PF02729"/>
    </source>
</evidence>
<evidence type="ECO:0000313" key="10">
    <source>
        <dbReference type="Proteomes" id="UP001250932"/>
    </source>
</evidence>
<evidence type="ECO:0000259" key="7">
    <source>
        <dbReference type="Pfam" id="PF00185"/>
    </source>
</evidence>
<comment type="caution">
    <text evidence="9">The sequence shown here is derived from an EMBL/GenBank/DDBJ whole genome shotgun (WGS) entry which is preliminary data.</text>
</comment>
<dbReference type="Pfam" id="PF00185">
    <property type="entry name" value="OTCace"/>
    <property type="match status" value="1"/>
</dbReference>
<dbReference type="PANTHER" id="PTHR45753">
    <property type="entry name" value="ORNITHINE CARBAMOYLTRANSFERASE, MITOCHONDRIAL"/>
    <property type="match status" value="1"/>
</dbReference>
<comment type="catalytic activity">
    <reaction evidence="5 6">
        <text>carbamoyl phosphate + L-ornithine = L-citrulline + phosphate + H(+)</text>
        <dbReference type="Rhea" id="RHEA:19513"/>
        <dbReference type="ChEBI" id="CHEBI:15378"/>
        <dbReference type="ChEBI" id="CHEBI:43474"/>
        <dbReference type="ChEBI" id="CHEBI:46911"/>
        <dbReference type="ChEBI" id="CHEBI:57743"/>
        <dbReference type="ChEBI" id="CHEBI:58228"/>
        <dbReference type="EC" id="2.1.3.3"/>
    </reaction>
</comment>
<reference evidence="9 10" key="1">
    <citation type="journal article" date="2023" name="ISME J.">
        <title>Cultivation and genomic characterization of novel and ubiquitous marine nitrite-oxidizing bacteria from the Nitrospirales.</title>
        <authorList>
            <person name="Mueller A.J."/>
            <person name="Daebeler A."/>
            <person name="Herbold C.W."/>
            <person name="Kirkegaard R.H."/>
            <person name="Daims H."/>
        </authorList>
    </citation>
    <scope>NUCLEOTIDE SEQUENCE [LARGE SCALE GENOMIC DNA]</scope>
    <source>
        <strain evidence="9 10">EB</strain>
    </source>
</reference>
<dbReference type="NCBIfam" id="TIGR00658">
    <property type="entry name" value="orni_carb_tr"/>
    <property type="match status" value="1"/>
</dbReference>
<comment type="subcellular location">
    <subcellularLocation>
        <location evidence="6">Cytoplasm</location>
    </subcellularLocation>
</comment>
<feature type="binding site" evidence="6">
    <location>
        <position position="184"/>
    </location>
    <ligand>
        <name>L-ornithine</name>
        <dbReference type="ChEBI" id="CHEBI:46911"/>
    </ligand>
</feature>
<feature type="binding site" evidence="6">
    <location>
        <position position="102"/>
    </location>
    <ligand>
        <name>carbamoyl phosphate</name>
        <dbReference type="ChEBI" id="CHEBI:58228"/>
    </ligand>
</feature>
<feature type="domain" description="Aspartate/ornithine carbamoyltransferase Asp/Orn-binding" evidence="7">
    <location>
        <begin position="172"/>
        <end position="324"/>
    </location>
</feature>
<dbReference type="PRINTS" id="PR00100">
    <property type="entry name" value="AOTCASE"/>
</dbReference>
<dbReference type="HAMAP" id="MF_01109">
    <property type="entry name" value="OTCase"/>
    <property type="match status" value="1"/>
</dbReference>
<dbReference type="InterPro" id="IPR002292">
    <property type="entry name" value="Orn/put_carbamltrans"/>
</dbReference>
<dbReference type="InterPro" id="IPR006130">
    <property type="entry name" value="Asp/Orn_carbamoylTrfase"/>
</dbReference>
<evidence type="ECO:0000256" key="5">
    <source>
        <dbReference type="ARBA" id="ARBA00048772"/>
    </source>
</evidence>
<feature type="binding site" evidence="6">
    <location>
        <begin position="153"/>
        <end position="156"/>
    </location>
    <ligand>
        <name>carbamoyl phosphate</name>
        <dbReference type="ChEBI" id="CHEBI:58228"/>
    </ligand>
</feature>
<evidence type="ECO:0000256" key="6">
    <source>
        <dbReference type="HAMAP-Rule" id="MF_01109"/>
    </source>
</evidence>
<feature type="binding site" evidence="6">
    <location>
        <begin position="252"/>
        <end position="253"/>
    </location>
    <ligand>
        <name>L-ornithine</name>
        <dbReference type="ChEBI" id="CHEBI:46911"/>
    </ligand>
</feature>
<proteinExistence type="inferred from homology"/>
<dbReference type="InterPro" id="IPR024904">
    <property type="entry name" value="OTCase_ArgI"/>
</dbReference>
<organism evidence="9 10">
    <name type="scientific">Candidatus Nitronereus thalassa</name>
    <dbReference type="NCBI Taxonomy" id="3020898"/>
    <lineage>
        <taxon>Bacteria</taxon>
        <taxon>Pseudomonadati</taxon>
        <taxon>Nitrospirota</taxon>
        <taxon>Nitrospiria</taxon>
        <taxon>Nitrospirales</taxon>
        <taxon>Nitrospiraceae</taxon>
        <taxon>Candidatus Nitronereus</taxon>
    </lineage>
</organism>
<evidence type="ECO:0000256" key="1">
    <source>
        <dbReference type="ARBA" id="ARBA00004975"/>
    </source>
</evidence>
<keyword evidence="4 6" id="KW-0808">Transferase</keyword>
<dbReference type="GO" id="GO:0004585">
    <property type="term" value="F:ornithine carbamoyltransferase activity"/>
    <property type="evidence" value="ECO:0007669"/>
    <property type="project" value="UniProtKB-EC"/>
</dbReference>
<accession>A0ABU3K9B7</accession>
<evidence type="ECO:0000256" key="2">
    <source>
        <dbReference type="ARBA" id="ARBA00007805"/>
    </source>
</evidence>
<dbReference type="InterPro" id="IPR006132">
    <property type="entry name" value="Asp/Orn_carbamoyltranf_P-bd"/>
</dbReference>
<dbReference type="InterPro" id="IPR006131">
    <property type="entry name" value="Asp_carbamoyltransf_Asp/Orn-bd"/>
</dbReference>